<evidence type="ECO:0000259" key="2">
    <source>
        <dbReference type="Pfam" id="PF00561"/>
    </source>
</evidence>
<dbReference type="PANTHER" id="PTHR46438:SF11">
    <property type="entry name" value="LIPASE-RELATED"/>
    <property type="match status" value="1"/>
</dbReference>
<dbReference type="InterPro" id="IPR000639">
    <property type="entry name" value="Epox_hydrolase-like"/>
</dbReference>
<dbReference type="PRINTS" id="PR00412">
    <property type="entry name" value="EPOXHYDRLASE"/>
</dbReference>
<dbReference type="RefSeq" id="WP_211422984.1">
    <property type="nucleotide sequence ID" value="NZ_CP072642.1"/>
</dbReference>
<keyword evidence="4" id="KW-1185">Reference proteome</keyword>
<name>A0ABX8B6K8_9BACT</name>
<feature type="region of interest" description="Disordered" evidence="1">
    <location>
        <begin position="1"/>
        <end position="23"/>
    </location>
</feature>
<dbReference type="PANTHER" id="PTHR46438">
    <property type="entry name" value="ALPHA/BETA-HYDROLASES SUPERFAMILY PROTEIN"/>
    <property type="match status" value="1"/>
</dbReference>
<reference evidence="3 4" key="1">
    <citation type="submission" date="2021-03" db="EMBL/GenBank/DDBJ databases">
        <title>Genomic and phenotypic characterization of Chloracidobacterium isolates provides evidence for multiple species.</title>
        <authorList>
            <person name="Saini M.K."/>
            <person name="Costas A.M.G."/>
            <person name="Tank M."/>
            <person name="Bryant D.A."/>
        </authorList>
    </citation>
    <scope>NUCLEOTIDE SEQUENCE [LARGE SCALE GENOMIC DNA]</scope>
    <source>
        <strain evidence="3 4">N</strain>
    </source>
</reference>
<evidence type="ECO:0000313" key="4">
    <source>
        <dbReference type="Proteomes" id="UP000677668"/>
    </source>
</evidence>
<dbReference type="GO" id="GO:0016787">
    <property type="term" value="F:hydrolase activity"/>
    <property type="evidence" value="ECO:0007669"/>
    <property type="project" value="UniProtKB-KW"/>
</dbReference>
<dbReference type="PRINTS" id="PR00111">
    <property type="entry name" value="ABHYDROLASE"/>
</dbReference>
<evidence type="ECO:0000313" key="3">
    <source>
        <dbReference type="EMBL" id="QUV94711.1"/>
    </source>
</evidence>
<accession>A0ABX8B6K8</accession>
<keyword evidence="3" id="KW-0378">Hydrolase</keyword>
<dbReference type="InterPro" id="IPR000073">
    <property type="entry name" value="AB_hydrolase_1"/>
</dbReference>
<dbReference type="InterPro" id="IPR029058">
    <property type="entry name" value="AB_hydrolase_fold"/>
</dbReference>
<evidence type="ECO:0000256" key="1">
    <source>
        <dbReference type="SAM" id="MobiDB-lite"/>
    </source>
</evidence>
<gene>
    <name evidence="3" type="ORF">J8C05_04485</name>
</gene>
<feature type="domain" description="AB hydrolase-1" evidence="2">
    <location>
        <begin position="56"/>
        <end position="290"/>
    </location>
</feature>
<dbReference type="Pfam" id="PF00561">
    <property type="entry name" value="Abhydrolase_1"/>
    <property type="match status" value="1"/>
</dbReference>
<dbReference type="Proteomes" id="UP000677668">
    <property type="component" value="Chromosome 1"/>
</dbReference>
<proteinExistence type="predicted"/>
<sequence length="311" mass="34648">MSALLVDDFPAEATTGTPSADATEETATVVVTETFWHWRHGRIRVWETDPHPSGQAIVLLHGYGAMVEHWRKNIPALAADATVYALDLLGFGKSDMPDVHYSAWLWGEQVRDFLDARRLEKVTIFGHSMGGLVAAQFAHDYPERTAGLVLVDPSGYPPRTPSDALFRILRFAAENPLLRDVSYWLFATPDIARQGLTSAYFNPEAITPDLVEAFVAPLRQPGAKYSYLAVARRPDDFFVKAPNGIHAPTLLVWGGRDRLLPPRLLKPFRELIPHAESVVIPDTGHCPQDETPVAFNLAVQRFLRMNVFELG</sequence>
<dbReference type="EMBL" id="CP072642">
    <property type="protein sequence ID" value="QUV94711.1"/>
    <property type="molecule type" value="Genomic_DNA"/>
</dbReference>
<dbReference type="Gene3D" id="3.40.50.1820">
    <property type="entry name" value="alpha/beta hydrolase"/>
    <property type="match status" value="1"/>
</dbReference>
<organism evidence="3 4">
    <name type="scientific">Chloracidobacterium sp. N</name>
    <dbReference type="NCBI Taxonomy" id="2821540"/>
    <lineage>
        <taxon>Bacteria</taxon>
        <taxon>Pseudomonadati</taxon>
        <taxon>Acidobacteriota</taxon>
        <taxon>Terriglobia</taxon>
        <taxon>Terriglobales</taxon>
        <taxon>Acidobacteriaceae</taxon>
        <taxon>Chloracidobacterium</taxon>
        <taxon>Chloracidobacterium aggregatum</taxon>
    </lineage>
</organism>
<protein>
    <submittedName>
        <fullName evidence="3">Alpha/beta fold hydrolase</fullName>
    </submittedName>
</protein>
<dbReference type="SUPFAM" id="SSF53474">
    <property type="entry name" value="alpha/beta-Hydrolases"/>
    <property type="match status" value="1"/>
</dbReference>